<dbReference type="EMBL" id="PEXT01000015">
    <property type="protein sequence ID" value="PIS43528.1"/>
    <property type="molecule type" value="Genomic_DNA"/>
</dbReference>
<dbReference type="InterPro" id="IPR036249">
    <property type="entry name" value="Thioredoxin-like_sf"/>
</dbReference>
<dbReference type="AlphaFoldDB" id="A0A2H0YYF3"/>
<dbReference type="InterPro" id="IPR051548">
    <property type="entry name" value="Grx-like_ET"/>
</dbReference>
<proteinExistence type="predicted"/>
<dbReference type="InterPro" id="IPR002109">
    <property type="entry name" value="Glutaredoxin"/>
</dbReference>
<sequence length="90" mass="10019">MDKKVTIYSTPTCHFCQMAKDFLKEMGISYIEFDVAHNLEKRQEMIQKSGQMGVPVILVGDPSNPSGQDDMIIGFDKERLISALGLPAGR</sequence>
<accession>A0A2H0YYF3</accession>
<reference evidence="3" key="1">
    <citation type="submission" date="2017-09" db="EMBL/GenBank/DDBJ databases">
        <title>Depth-based differentiation of microbial function through sediment-hosted aquifers and enrichment of novel symbionts in the deep terrestrial subsurface.</title>
        <authorList>
            <person name="Probst A.J."/>
            <person name="Ladd B."/>
            <person name="Jarett J.K."/>
            <person name="Geller-Mcgrath D.E."/>
            <person name="Sieber C.M.K."/>
            <person name="Emerson J.B."/>
            <person name="Anantharaman K."/>
            <person name="Thomas B.C."/>
            <person name="Malmstrom R."/>
            <person name="Stieglmeier M."/>
            <person name="Klingl A."/>
            <person name="Woyke T."/>
            <person name="Ryan C.M."/>
            <person name="Banfield J.F."/>
        </authorList>
    </citation>
    <scope>NUCLEOTIDE SEQUENCE [LARGE SCALE GENOMIC DNA]</scope>
</reference>
<dbReference type="SUPFAM" id="SSF52833">
    <property type="entry name" value="Thioredoxin-like"/>
    <property type="match status" value="1"/>
</dbReference>
<organism evidence="2 3">
    <name type="scientific">Candidatus Kaiserbacteria bacterium CG08_land_8_20_14_0_20_50_21</name>
    <dbReference type="NCBI Taxonomy" id="1974604"/>
    <lineage>
        <taxon>Bacteria</taxon>
        <taxon>Candidatus Kaiseribacteriota</taxon>
    </lineage>
</organism>
<protein>
    <submittedName>
        <fullName evidence="2">NrdH-redoxin</fullName>
    </submittedName>
</protein>
<name>A0A2H0YYF3_9BACT</name>
<dbReference type="PANTHER" id="PTHR34386">
    <property type="entry name" value="GLUTAREDOXIN"/>
    <property type="match status" value="1"/>
</dbReference>
<dbReference type="PANTHER" id="PTHR34386:SF1">
    <property type="entry name" value="GLUTAREDOXIN-LIKE PROTEIN NRDH"/>
    <property type="match status" value="1"/>
</dbReference>
<evidence type="ECO:0000313" key="2">
    <source>
        <dbReference type="EMBL" id="PIS43528.1"/>
    </source>
</evidence>
<dbReference type="CDD" id="cd02976">
    <property type="entry name" value="NrdH"/>
    <property type="match status" value="1"/>
</dbReference>
<feature type="domain" description="Glutaredoxin" evidence="1">
    <location>
        <begin position="5"/>
        <end position="61"/>
    </location>
</feature>
<dbReference type="GO" id="GO:0009055">
    <property type="term" value="F:electron transfer activity"/>
    <property type="evidence" value="ECO:0007669"/>
    <property type="project" value="TreeGrafter"/>
</dbReference>
<dbReference type="Proteomes" id="UP000228687">
    <property type="component" value="Unassembled WGS sequence"/>
</dbReference>
<dbReference type="PROSITE" id="PS51354">
    <property type="entry name" value="GLUTAREDOXIN_2"/>
    <property type="match status" value="1"/>
</dbReference>
<comment type="caution">
    <text evidence="2">The sequence shown here is derived from an EMBL/GenBank/DDBJ whole genome shotgun (WGS) entry which is preliminary data.</text>
</comment>
<dbReference type="Gene3D" id="3.40.30.10">
    <property type="entry name" value="Glutaredoxin"/>
    <property type="match status" value="1"/>
</dbReference>
<dbReference type="GO" id="GO:0045454">
    <property type="term" value="P:cell redox homeostasis"/>
    <property type="evidence" value="ECO:0007669"/>
    <property type="project" value="TreeGrafter"/>
</dbReference>
<dbReference type="Pfam" id="PF00462">
    <property type="entry name" value="Glutaredoxin"/>
    <property type="match status" value="1"/>
</dbReference>
<evidence type="ECO:0000259" key="1">
    <source>
        <dbReference type="Pfam" id="PF00462"/>
    </source>
</evidence>
<gene>
    <name evidence="2" type="ORF">COT23_00775</name>
</gene>
<evidence type="ECO:0000313" key="3">
    <source>
        <dbReference type="Proteomes" id="UP000228687"/>
    </source>
</evidence>